<organism evidence="8 9">
    <name type="scientific">Microbacterium aoyamense</name>
    <dbReference type="NCBI Taxonomy" id="344166"/>
    <lineage>
        <taxon>Bacteria</taxon>
        <taxon>Bacillati</taxon>
        <taxon>Actinomycetota</taxon>
        <taxon>Actinomycetes</taxon>
        <taxon>Micrococcales</taxon>
        <taxon>Microbacteriaceae</taxon>
        <taxon>Microbacterium</taxon>
    </lineage>
</organism>
<keyword evidence="3 6" id="KW-0479">Metal-binding</keyword>
<evidence type="ECO:0000256" key="5">
    <source>
        <dbReference type="ARBA" id="ARBA00022842"/>
    </source>
</evidence>
<sequence length="131" mass="13722">MSVYVDSSAAVKLMAEEKESDALAHALEQAAETGTAIRSAALLETELRRAANRLSLSQEAVTVILEGIDLVDMPRSVFAEAGLVVGANLRSLDALHVVTALRCGPTTFISYDARQIEAARAAGLAVASPGR</sequence>
<dbReference type="CDD" id="cd09874">
    <property type="entry name" value="PIN_MT3492-like"/>
    <property type="match status" value="1"/>
</dbReference>
<evidence type="ECO:0000256" key="4">
    <source>
        <dbReference type="ARBA" id="ARBA00022801"/>
    </source>
</evidence>
<keyword evidence="9" id="KW-1185">Reference proteome</keyword>
<comment type="caution">
    <text evidence="8">The sequence shown here is derived from an EMBL/GenBank/DDBJ whole genome shotgun (WGS) entry which is preliminary data.</text>
</comment>
<evidence type="ECO:0000313" key="8">
    <source>
        <dbReference type="EMBL" id="GAA1939362.1"/>
    </source>
</evidence>
<reference evidence="8 9" key="1">
    <citation type="journal article" date="2019" name="Int. J. Syst. Evol. Microbiol.">
        <title>The Global Catalogue of Microorganisms (GCM) 10K type strain sequencing project: providing services to taxonomists for standard genome sequencing and annotation.</title>
        <authorList>
            <consortium name="The Broad Institute Genomics Platform"/>
            <consortium name="The Broad Institute Genome Sequencing Center for Infectious Disease"/>
            <person name="Wu L."/>
            <person name="Ma J."/>
        </authorList>
    </citation>
    <scope>NUCLEOTIDE SEQUENCE [LARGE SCALE GENOMIC DNA]</scope>
    <source>
        <strain evidence="8 9">JCM 14900</strain>
    </source>
</reference>
<dbReference type="Proteomes" id="UP001501343">
    <property type="component" value="Unassembled WGS sequence"/>
</dbReference>
<accession>A0ABN2PZX7</accession>
<protein>
    <recommendedName>
        <fullName evidence="6">Ribonuclease VapC</fullName>
        <shortName evidence="6">RNase VapC</shortName>
        <ecNumber evidence="6">3.1.-.-</ecNumber>
    </recommendedName>
    <alternativeName>
        <fullName evidence="6">Toxin VapC</fullName>
    </alternativeName>
</protein>
<evidence type="ECO:0000259" key="7">
    <source>
        <dbReference type="Pfam" id="PF01850"/>
    </source>
</evidence>
<dbReference type="Pfam" id="PF01850">
    <property type="entry name" value="PIN"/>
    <property type="match status" value="1"/>
</dbReference>
<dbReference type="InterPro" id="IPR029060">
    <property type="entry name" value="PIN-like_dom_sf"/>
</dbReference>
<keyword evidence="5 6" id="KW-0460">Magnesium</keyword>
<evidence type="ECO:0000256" key="2">
    <source>
        <dbReference type="ARBA" id="ARBA00022722"/>
    </source>
</evidence>
<dbReference type="SUPFAM" id="SSF88723">
    <property type="entry name" value="PIN domain-like"/>
    <property type="match status" value="1"/>
</dbReference>
<keyword evidence="6" id="KW-0800">Toxin</keyword>
<dbReference type="RefSeq" id="WP_248152475.1">
    <property type="nucleotide sequence ID" value="NZ_BAAAOF010000008.1"/>
</dbReference>
<dbReference type="InterPro" id="IPR022907">
    <property type="entry name" value="VapC_family"/>
</dbReference>
<keyword evidence="2 6" id="KW-0540">Nuclease</keyword>
<keyword evidence="4 6" id="KW-0378">Hydrolase</keyword>
<comment type="similarity">
    <text evidence="6">Belongs to the PINc/VapC protein family.</text>
</comment>
<dbReference type="EC" id="3.1.-.-" evidence="6"/>
<keyword evidence="1 6" id="KW-1277">Toxin-antitoxin system</keyword>
<comment type="cofactor">
    <cofactor evidence="6">
        <name>Mg(2+)</name>
        <dbReference type="ChEBI" id="CHEBI:18420"/>
    </cofactor>
</comment>
<name>A0ABN2PZX7_9MICO</name>
<evidence type="ECO:0000256" key="3">
    <source>
        <dbReference type="ARBA" id="ARBA00022723"/>
    </source>
</evidence>
<dbReference type="EMBL" id="BAAAOF010000008">
    <property type="protein sequence ID" value="GAA1939362.1"/>
    <property type="molecule type" value="Genomic_DNA"/>
</dbReference>
<feature type="binding site" evidence="6">
    <location>
        <position position="6"/>
    </location>
    <ligand>
        <name>Mg(2+)</name>
        <dbReference type="ChEBI" id="CHEBI:18420"/>
    </ligand>
</feature>
<gene>
    <name evidence="6" type="primary">vapC</name>
    <name evidence="8" type="ORF">GCM10009775_34270</name>
</gene>
<proteinExistence type="inferred from homology"/>
<feature type="domain" description="PIN" evidence="7">
    <location>
        <begin position="3"/>
        <end position="120"/>
    </location>
</feature>
<evidence type="ECO:0000313" key="9">
    <source>
        <dbReference type="Proteomes" id="UP001501343"/>
    </source>
</evidence>
<dbReference type="InterPro" id="IPR002716">
    <property type="entry name" value="PIN_dom"/>
</dbReference>
<evidence type="ECO:0000256" key="6">
    <source>
        <dbReference type="HAMAP-Rule" id="MF_00265"/>
    </source>
</evidence>
<feature type="binding site" evidence="6">
    <location>
        <position position="93"/>
    </location>
    <ligand>
        <name>Mg(2+)</name>
        <dbReference type="ChEBI" id="CHEBI:18420"/>
    </ligand>
</feature>
<evidence type="ECO:0000256" key="1">
    <source>
        <dbReference type="ARBA" id="ARBA00022649"/>
    </source>
</evidence>
<dbReference type="HAMAP" id="MF_00265">
    <property type="entry name" value="VapC_Nob1"/>
    <property type="match status" value="1"/>
</dbReference>
<dbReference type="Gene3D" id="3.40.50.1010">
    <property type="entry name" value="5'-nuclease"/>
    <property type="match status" value="1"/>
</dbReference>
<comment type="function">
    <text evidence="6">Toxic component of a toxin-antitoxin (TA) system. An RNase.</text>
</comment>